<proteinExistence type="inferred from homology"/>
<evidence type="ECO:0000256" key="3">
    <source>
        <dbReference type="ARBA" id="ARBA00023136"/>
    </source>
</evidence>
<dbReference type="InterPro" id="IPR043129">
    <property type="entry name" value="ATPase_NBD"/>
</dbReference>
<dbReference type="NCBIfam" id="TIGR01174">
    <property type="entry name" value="ftsA"/>
    <property type="match status" value="1"/>
</dbReference>
<organism evidence="8 9">
    <name type="scientific">Candidatus Woesebacteria bacterium RBG_13_36_22</name>
    <dbReference type="NCBI Taxonomy" id="1802478"/>
    <lineage>
        <taxon>Bacteria</taxon>
        <taxon>Candidatus Woeseibacteriota</taxon>
    </lineage>
</organism>
<protein>
    <recommendedName>
        <fullName evidence="5 6">Cell division protein FtsA</fullName>
    </recommendedName>
</protein>
<dbReference type="SMART" id="SM00842">
    <property type="entry name" value="FtsA"/>
    <property type="match status" value="1"/>
</dbReference>
<dbReference type="GO" id="GO:0009898">
    <property type="term" value="C:cytoplasmic side of plasma membrane"/>
    <property type="evidence" value="ECO:0007669"/>
    <property type="project" value="UniProtKB-UniRule"/>
</dbReference>
<reference evidence="8 9" key="1">
    <citation type="journal article" date="2016" name="Nat. Commun.">
        <title>Thousands of microbial genomes shed light on interconnected biogeochemical processes in an aquifer system.</title>
        <authorList>
            <person name="Anantharaman K."/>
            <person name="Brown C.T."/>
            <person name="Hug L.A."/>
            <person name="Sharon I."/>
            <person name="Castelle C.J."/>
            <person name="Probst A.J."/>
            <person name="Thomas B.C."/>
            <person name="Singh A."/>
            <person name="Wilkins M.J."/>
            <person name="Karaoz U."/>
            <person name="Brodie E.L."/>
            <person name="Williams K.H."/>
            <person name="Hubbard S.S."/>
            <person name="Banfield J.F."/>
        </authorList>
    </citation>
    <scope>NUCLEOTIDE SEQUENCE [LARGE SCALE GENOMIC DNA]</scope>
</reference>
<dbReference type="Proteomes" id="UP000176939">
    <property type="component" value="Unassembled WGS sequence"/>
</dbReference>
<dbReference type="InterPro" id="IPR050696">
    <property type="entry name" value="FtsA/MreB"/>
</dbReference>
<comment type="function">
    <text evidence="5 6">Cell division protein that is involved in the assembly of the Z ring. May serve as a membrane anchor for the Z ring.</text>
</comment>
<dbReference type="CDD" id="cd24048">
    <property type="entry name" value="ASKHA_NBD_FtsA"/>
    <property type="match status" value="1"/>
</dbReference>
<gene>
    <name evidence="5" type="primary">ftsA</name>
    <name evidence="8" type="ORF">A2Z67_01040</name>
</gene>
<evidence type="ECO:0000256" key="4">
    <source>
        <dbReference type="ARBA" id="ARBA00023306"/>
    </source>
</evidence>
<evidence type="ECO:0000313" key="8">
    <source>
        <dbReference type="EMBL" id="OGM08274.1"/>
    </source>
</evidence>
<dbReference type="PANTHER" id="PTHR32432">
    <property type="entry name" value="CELL DIVISION PROTEIN FTSA-RELATED"/>
    <property type="match status" value="1"/>
</dbReference>
<sequence length="420" mass="44096">MAKNRIIASIELGSSKICTLIAQVQTDANTFQHMVNIVGVSSVESVGIKKGQIVNIEEAVEATIASVEAAERMAGYNLDSAYLSLGGASIVSQNSHGVVAVSTPDGEITVNDVDRVIEAASAVSLPSSRELIHVIPREFTVDGENGVKDPVGMSGVRLEVDTHIVTASSSSVKNIKKAINEVGINIEDLVFNGIAASEAVLTSTEKELGCVVVDIGGGTTSITAFSDGAIAYSGVIPIGARNVTNDLAIGLRVSLESAEKIKISLSKDVKKQKEEDDNLDLSKDGISEVKKVSKKTLIEGIIRPRLNEIFSMVRLELDKVGLTTRIPSGVVVTGGGAETVGIIESAKRTLSLPVRIGIPKGVGGLIDDIENPLYAVPVGLILYGAREEPQESNTSFAKRIKIPGKGIAGKIIEAIKDLLP</sequence>
<evidence type="ECO:0000256" key="6">
    <source>
        <dbReference type="PIRNR" id="PIRNR003101"/>
    </source>
</evidence>
<dbReference type="Pfam" id="PF02491">
    <property type="entry name" value="SHS2_FTSA"/>
    <property type="match status" value="1"/>
</dbReference>
<dbReference type="Pfam" id="PF14450">
    <property type="entry name" value="FtsA"/>
    <property type="match status" value="1"/>
</dbReference>
<evidence type="ECO:0000313" key="9">
    <source>
        <dbReference type="Proteomes" id="UP000176939"/>
    </source>
</evidence>
<dbReference type="EMBL" id="MGFQ01000052">
    <property type="protein sequence ID" value="OGM08274.1"/>
    <property type="molecule type" value="Genomic_DNA"/>
</dbReference>
<dbReference type="Gene3D" id="3.30.1490.110">
    <property type="match status" value="1"/>
</dbReference>
<dbReference type="AlphaFoldDB" id="A0A1F7WZK1"/>
<comment type="similarity">
    <text evidence="5 6">Belongs to the FtsA/MreB family.</text>
</comment>
<name>A0A1F7WZK1_9BACT</name>
<dbReference type="GO" id="GO:0043093">
    <property type="term" value="P:FtsZ-dependent cytokinesis"/>
    <property type="evidence" value="ECO:0007669"/>
    <property type="project" value="UniProtKB-UniRule"/>
</dbReference>
<dbReference type="PIRSF" id="PIRSF003101">
    <property type="entry name" value="FtsA"/>
    <property type="match status" value="1"/>
</dbReference>
<accession>A0A1F7WZK1</accession>
<evidence type="ECO:0000256" key="1">
    <source>
        <dbReference type="ARBA" id="ARBA00022475"/>
    </source>
</evidence>
<dbReference type="InterPro" id="IPR003494">
    <property type="entry name" value="SHS2_FtsA"/>
</dbReference>
<comment type="subcellular location">
    <subcellularLocation>
        <location evidence="5">Cell membrane</location>
        <topology evidence="5">Peripheral membrane protein</topology>
        <orientation evidence="5">Cytoplasmic side</orientation>
    </subcellularLocation>
    <text evidence="5">Localizes to the Z ring in an FtsZ-dependent manner. Targeted to the membrane through a conserved C-terminal amphipathic helix.</text>
</comment>
<keyword evidence="2 5" id="KW-0132">Cell division</keyword>
<dbReference type="PANTHER" id="PTHR32432:SF4">
    <property type="entry name" value="CELL DIVISION PROTEIN FTSA"/>
    <property type="match status" value="1"/>
</dbReference>
<keyword evidence="3 5" id="KW-0472">Membrane</keyword>
<dbReference type="GO" id="GO:0032153">
    <property type="term" value="C:cell division site"/>
    <property type="evidence" value="ECO:0007669"/>
    <property type="project" value="UniProtKB-UniRule"/>
</dbReference>
<dbReference type="InterPro" id="IPR020823">
    <property type="entry name" value="Cell_div_FtsA"/>
</dbReference>
<evidence type="ECO:0000259" key="7">
    <source>
        <dbReference type="SMART" id="SM00842"/>
    </source>
</evidence>
<dbReference type="SUPFAM" id="SSF53067">
    <property type="entry name" value="Actin-like ATPase domain"/>
    <property type="match status" value="2"/>
</dbReference>
<evidence type="ECO:0000256" key="5">
    <source>
        <dbReference type="HAMAP-Rule" id="MF_02033"/>
    </source>
</evidence>
<evidence type="ECO:0000256" key="2">
    <source>
        <dbReference type="ARBA" id="ARBA00022618"/>
    </source>
</evidence>
<comment type="caution">
    <text evidence="8">The sequence shown here is derived from an EMBL/GenBank/DDBJ whole genome shotgun (WGS) entry which is preliminary data.</text>
</comment>
<dbReference type="Gene3D" id="3.30.420.40">
    <property type="match status" value="1"/>
</dbReference>
<keyword evidence="1 5" id="KW-1003">Cell membrane</keyword>
<comment type="subunit">
    <text evidence="5">Self-interacts. Interacts with FtsZ.</text>
</comment>
<dbReference type="HAMAP" id="MF_02033">
    <property type="entry name" value="FtsA"/>
    <property type="match status" value="1"/>
</dbReference>
<feature type="domain" description="SHS2" evidence="7">
    <location>
        <begin position="7"/>
        <end position="200"/>
    </location>
</feature>
<keyword evidence="4 5" id="KW-0131">Cell cycle</keyword>